<accession>C0QE68</accession>
<sequence>MLSDAIWCLESYLEKSVMKSDTWPVLIRNKLQSAVTDLPPAYFAMVMATGIVSIASHLLGVRFIDHVLLWLNVIFYTVLWGLTLARLFVYPKKILADLANHLVGVGFFTLVAATCVLGSQIILLKQAYTSGLVLLVLGAFLWVVIIYSVFTALTIHSPKPPLEKGINGVWLVAVVATQSLSILSTLVSSSAVAHGEVLLFVSICLFLLGGLLYLLIIVLIFYRLMFFSILPEALGPAYWINMGAVAISTLAGATLIVNSSQFQFFEHLLPFTMGVSIFFWSAATWWIPFLFVLEIWKLVVRRVRIKYEPQYWGMVFPLGMYTTCTYQLAIALDLKFLTVIPRYFIYLALFVWLFTFMGLLRMLSRSVSGIYHKKLGDGN</sequence>
<dbReference type="InterPro" id="IPR038665">
    <property type="entry name" value="Voltage-dep_anion_channel_sf"/>
</dbReference>
<keyword evidence="4" id="KW-1003">Cell membrane</keyword>
<keyword evidence="7 8" id="KW-0472">Membrane</keyword>
<dbReference type="HOGENOM" id="CLU_052472_0_0_7"/>
<evidence type="ECO:0000256" key="4">
    <source>
        <dbReference type="ARBA" id="ARBA00022475"/>
    </source>
</evidence>
<reference evidence="9 10" key="1">
    <citation type="journal article" date="2009" name="Environ. Microbiol.">
        <title>Genome sequence of Desulfobacterium autotrophicum HRM2, a marine sulfate reducer oxidizing organic carbon completely to carbon dioxide.</title>
        <authorList>
            <person name="Strittmatter A.W."/>
            <person name="Liesegang H."/>
            <person name="Rabus R."/>
            <person name="Decker I."/>
            <person name="Amann J."/>
            <person name="Andres S."/>
            <person name="Henne A."/>
            <person name="Fricke W.F."/>
            <person name="Martinez-Arias R."/>
            <person name="Bartels D."/>
            <person name="Goesmann A."/>
            <person name="Krause L."/>
            <person name="Puehler A."/>
            <person name="Klenk H.P."/>
            <person name="Richter M."/>
            <person name="Schuler M."/>
            <person name="Gloeckner F.O."/>
            <person name="Meyerdierks A."/>
            <person name="Gottschalk G."/>
            <person name="Amann R."/>
        </authorList>
    </citation>
    <scope>NUCLEOTIDE SEQUENCE [LARGE SCALE GENOMIC DNA]</scope>
    <source>
        <strain evidence="10">ATCC 43914 / DSM 3382 / HRM2</strain>
    </source>
</reference>
<evidence type="ECO:0000256" key="8">
    <source>
        <dbReference type="SAM" id="Phobius"/>
    </source>
</evidence>
<dbReference type="GO" id="GO:0000319">
    <property type="term" value="F:sulfite transmembrane transporter activity"/>
    <property type="evidence" value="ECO:0007669"/>
    <property type="project" value="TreeGrafter"/>
</dbReference>
<evidence type="ECO:0000256" key="5">
    <source>
        <dbReference type="ARBA" id="ARBA00022692"/>
    </source>
</evidence>
<evidence type="ECO:0000256" key="7">
    <source>
        <dbReference type="ARBA" id="ARBA00023136"/>
    </source>
</evidence>
<comment type="similarity">
    <text evidence="2">Belongs to the tellurite-resistance/dicarboxylate transporter (TDT) family.</text>
</comment>
<comment type="subcellular location">
    <subcellularLocation>
        <location evidence="1">Cell membrane</location>
        <topology evidence="1">Multi-pass membrane protein</topology>
    </subcellularLocation>
</comment>
<dbReference type="Proteomes" id="UP000000442">
    <property type="component" value="Chromosome"/>
</dbReference>
<keyword evidence="6 8" id="KW-1133">Transmembrane helix</keyword>
<feature type="transmembrane region" description="Helical" evidence="8">
    <location>
        <begin position="277"/>
        <end position="299"/>
    </location>
</feature>
<evidence type="ECO:0000256" key="6">
    <source>
        <dbReference type="ARBA" id="ARBA00022989"/>
    </source>
</evidence>
<evidence type="ECO:0000256" key="1">
    <source>
        <dbReference type="ARBA" id="ARBA00004651"/>
    </source>
</evidence>
<organism evidence="9 10">
    <name type="scientific">Desulforapulum autotrophicum (strain ATCC 43914 / DSM 3382 / VKM B-1955 / HRM2)</name>
    <name type="common">Desulfobacterium autotrophicum</name>
    <dbReference type="NCBI Taxonomy" id="177437"/>
    <lineage>
        <taxon>Bacteria</taxon>
        <taxon>Pseudomonadati</taxon>
        <taxon>Thermodesulfobacteriota</taxon>
        <taxon>Desulfobacteria</taxon>
        <taxon>Desulfobacterales</taxon>
        <taxon>Desulfobacteraceae</taxon>
        <taxon>Desulforapulum</taxon>
    </lineage>
</organism>
<keyword evidence="3" id="KW-0813">Transport</keyword>
<dbReference type="PANTHER" id="PTHR31686:SF1">
    <property type="entry name" value="SULFITE EFFLUX PUMP SSU1"/>
    <property type="match status" value="1"/>
</dbReference>
<evidence type="ECO:0000256" key="3">
    <source>
        <dbReference type="ARBA" id="ARBA00022448"/>
    </source>
</evidence>
<evidence type="ECO:0000256" key="2">
    <source>
        <dbReference type="ARBA" id="ARBA00008566"/>
    </source>
</evidence>
<protein>
    <submittedName>
        <fullName evidence="9">Predicted C4-dicarboxylate transporter/malic acid transport protein</fullName>
    </submittedName>
</protein>
<evidence type="ECO:0000313" key="10">
    <source>
        <dbReference type="Proteomes" id="UP000000442"/>
    </source>
</evidence>
<feature type="transmembrane region" description="Helical" evidence="8">
    <location>
        <begin position="343"/>
        <end position="363"/>
    </location>
</feature>
<feature type="transmembrane region" description="Helical" evidence="8">
    <location>
        <begin position="199"/>
        <end position="225"/>
    </location>
</feature>
<feature type="transmembrane region" description="Helical" evidence="8">
    <location>
        <begin position="67"/>
        <end position="89"/>
    </location>
</feature>
<dbReference type="CDD" id="cd09319">
    <property type="entry name" value="TDT_like_1"/>
    <property type="match status" value="1"/>
</dbReference>
<feature type="transmembrane region" description="Helical" evidence="8">
    <location>
        <begin position="167"/>
        <end position="187"/>
    </location>
</feature>
<feature type="transmembrane region" description="Helical" evidence="8">
    <location>
        <begin position="101"/>
        <end position="124"/>
    </location>
</feature>
<gene>
    <name evidence="9" type="ordered locus">HRM2_00620</name>
</gene>
<dbReference type="AlphaFoldDB" id="C0QE68"/>
<dbReference type="eggNOG" id="COG1275">
    <property type="taxonomic scope" value="Bacteria"/>
</dbReference>
<dbReference type="PANTHER" id="PTHR31686">
    <property type="match status" value="1"/>
</dbReference>
<dbReference type="GO" id="GO:0005886">
    <property type="term" value="C:plasma membrane"/>
    <property type="evidence" value="ECO:0007669"/>
    <property type="project" value="UniProtKB-SubCell"/>
</dbReference>
<keyword evidence="10" id="KW-1185">Reference proteome</keyword>
<dbReference type="InterPro" id="IPR051629">
    <property type="entry name" value="Sulfite_efflux_TDT"/>
</dbReference>
<name>C0QE68_DESAH</name>
<feature type="transmembrane region" description="Helical" evidence="8">
    <location>
        <begin position="41"/>
        <end position="61"/>
    </location>
</feature>
<feature type="transmembrane region" description="Helical" evidence="8">
    <location>
        <begin position="130"/>
        <end position="155"/>
    </location>
</feature>
<dbReference type="Gene3D" id="1.50.10.150">
    <property type="entry name" value="Voltage-dependent anion channel"/>
    <property type="match status" value="1"/>
</dbReference>
<evidence type="ECO:0000313" key="9">
    <source>
        <dbReference type="EMBL" id="ACN13185.1"/>
    </source>
</evidence>
<dbReference type="EMBL" id="CP001087">
    <property type="protein sequence ID" value="ACN13185.1"/>
    <property type="molecule type" value="Genomic_DNA"/>
</dbReference>
<dbReference type="InterPro" id="IPR004695">
    <property type="entry name" value="SLAC1/Mae1/Ssu1/TehA"/>
</dbReference>
<dbReference type="STRING" id="177437.HRM2_00620"/>
<dbReference type="KEGG" id="dat:HRM2_00620"/>
<feature type="transmembrane region" description="Helical" evidence="8">
    <location>
        <begin position="311"/>
        <end position="331"/>
    </location>
</feature>
<dbReference type="Pfam" id="PF03595">
    <property type="entry name" value="SLAC1"/>
    <property type="match status" value="1"/>
</dbReference>
<keyword evidence="5 8" id="KW-0812">Transmembrane</keyword>
<proteinExistence type="inferred from homology"/>
<feature type="transmembrane region" description="Helical" evidence="8">
    <location>
        <begin position="237"/>
        <end position="257"/>
    </location>
</feature>